<evidence type="ECO:0000256" key="8">
    <source>
        <dbReference type="SAM" id="Phobius"/>
    </source>
</evidence>
<feature type="chain" id="PRO_5002664296" evidence="9">
    <location>
        <begin position="27"/>
        <end position="164"/>
    </location>
</feature>
<evidence type="ECO:0000256" key="1">
    <source>
        <dbReference type="ARBA" id="ARBA00004651"/>
    </source>
</evidence>
<dbReference type="Pfam" id="PF09721">
    <property type="entry name" value="Exosortase_EpsH"/>
    <property type="match status" value="1"/>
</dbReference>
<dbReference type="Proteomes" id="UP000019205">
    <property type="component" value="Chromosome"/>
</dbReference>
<keyword evidence="4 8" id="KW-0812">Transmembrane</keyword>
<comment type="subcellular location">
    <subcellularLocation>
        <location evidence="1">Cell membrane</location>
        <topology evidence="1">Multi-pass membrane protein</topology>
    </subcellularLocation>
</comment>
<dbReference type="GO" id="GO:0006508">
    <property type="term" value="P:proteolysis"/>
    <property type="evidence" value="ECO:0007669"/>
    <property type="project" value="UniProtKB-KW"/>
</dbReference>
<name>A4A8B9_9GAMM</name>
<evidence type="ECO:0000256" key="2">
    <source>
        <dbReference type="ARBA" id="ARBA00022475"/>
    </source>
</evidence>
<dbReference type="EMBL" id="AAOA02000001">
    <property type="protein sequence ID" value="EAQ97914.1"/>
    <property type="molecule type" value="Genomic_DNA"/>
</dbReference>
<organism evidence="10 11">
    <name type="scientific">Congregibacter litoralis KT71</name>
    <dbReference type="NCBI Taxonomy" id="314285"/>
    <lineage>
        <taxon>Bacteria</taxon>
        <taxon>Pseudomonadati</taxon>
        <taxon>Pseudomonadota</taxon>
        <taxon>Gammaproteobacteria</taxon>
        <taxon>Cellvibrionales</taxon>
        <taxon>Halieaceae</taxon>
        <taxon>Congregibacter</taxon>
    </lineage>
</organism>
<evidence type="ECO:0000256" key="9">
    <source>
        <dbReference type="SAM" id="SignalP"/>
    </source>
</evidence>
<reference evidence="10 11" key="1">
    <citation type="journal article" date="2007" name="Proc. Natl. Acad. Sci. U.S.A.">
        <title>Characterization of a marine gammaproteobacterium capable of aerobic anoxygenic photosynthesis.</title>
        <authorList>
            <person name="Fuchs B.M."/>
            <person name="Spring S."/>
            <person name="Teeling H."/>
            <person name="Quast C."/>
            <person name="Wulf J."/>
            <person name="Schattenhofer M."/>
            <person name="Yan S."/>
            <person name="Ferriera S."/>
            <person name="Johnson J."/>
            <person name="Glockner F.O."/>
            <person name="Amann R."/>
        </authorList>
    </citation>
    <scope>NUCLEOTIDE SEQUENCE [LARGE SCALE GENOMIC DNA]</scope>
    <source>
        <strain evidence="10">KT71</strain>
    </source>
</reference>
<sequence>MRRFVLLFTALLLSLFTLELLDPVQAAVIQPFTGWLADISAAIIMPFDEHVRASGRIISHTQTGFAVSIEAGCNGVEAAIVLIAGVLAFPAPMQRKVVAIFLGFLAIQVMNIARIISLFYLGQWNLDVFTWTHLYLWPVLIMLDVLVVFMLYLRYLSQQETVEP</sequence>
<evidence type="ECO:0000313" key="11">
    <source>
        <dbReference type="Proteomes" id="UP000019205"/>
    </source>
</evidence>
<keyword evidence="5" id="KW-0378">Hydrolase</keyword>
<dbReference type="HOGENOM" id="CLU_128038_0_0_6"/>
<keyword evidence="9" id="KW-0732">Signal</keyword>
<dbReference type="OrthoDB" id="5540917at2"/>
<dbReference type="GO" id="GO:0008233">
    <property type="term" value="F:peptidase activity"/>
    <property type="evidence" value="ECO:0007669"/>
    <property type="project" value="UniProtKB-KW"/>
</dbReference>
<feature type="transmembrane region" description="Helical" evidence="8">
    <location>
        <begin position="97"/>
        <end position="122"/>
    </location>
</feature>
<accession>A4A8B9</accession>
<gene>
    <name evidence="10" type="ORF">KT71_15154</name>
</gene>
<evidence type="ECO:0000256" key="3">
    <source>
        <dbReference type="ARBA" id="ARBA00022670"/>
    </source>
</evidence>
<keyword evidence="11" id="KW-1185">Reference proteome</keyword>
<keyword evidence="6 8" id="KW-1133">Transmembrane helix</keyword>
<reference evidence="10 11" key="2">
    <citation type="journal article" date="2009" name="PLoS ONE">
        <title>The photosynthetic apparatus and its regulation in the aerobic gammaproteobacterium Congregibacter litoralis gen. nov., sp. nov.</title>
        <authorList>
            <person name="Spring S."/>
            <person name="Lunsdorf H."/>
            <person name="Fuchs B.M."/>
            <person name="Tindall B.J."/>
        </authorList>
    </citation>
    <scope>NUCLEOTIDE SEQUENCE [LARGE SCALE GENOMIC DNA]</scope>
    <source>
        <strain evidence="10">KT71</strain>
    </source>
</reference>
<proteinExistence type="predicted"/>
<evidence type="ECO:0000256" key="5">
    <source>
        <dbReference type="ARBA" id="ARBA00022801"/>
    </source>
</evidence>
<feature type="transmembrane region" description="Helical" evidence="8">
    <location>
        <begin position="65"/>
        <end position="90"/>
    </location>
</feature>
<dbReference type="InterPro" id="IPR026441">
    <property type="entry name" value="Exosort_XrtH"/>
</dbReference>
<keyword evidence="2" id="KW-1003">Cell membrane</keyword>
<keyword evidence="7 8" id="KW-0472">Membrane</keyword>
<dbReference type="AlphaFoldDB" id="A4A8B9"/>
<evidence type="ECO:0000256" key="6">
    <source>
        <dbReference type="ARBA" id="ARBA00022989"/>
    </source>
</evidence>
<evidence type="ECO:0000313" key="10">
    <source>
        <dbReference type="EMBL" id="EAQ97914.1"/>
    </source>
</evidence>
<evidence type="ECO:0000256" key="4">
    <source>
        <dbReference type="ARBA" id="ARBA00022692"/>
    </source>
</evidence>
<comment type="caution">
    <text evidence="10">The sequence shown here is derived from an EMBL/GenBank/DDBJ whole genome shotgun (WGS) entry which is preliminary data.</text>
</comment>
<keyword evidence="3" id="KW-0645">Protease</keyword>
<dbReference type="RefSeq" id="WP_008295466.1">
    <property type="nucleotide sequence ID" value="NZ_CM002299.1"/>
</dbReference>
<dbReference type="InterPro" id="IPR019127">
    <property type="entry name" value="Exosortase"/>
</dbReference>
<feature type="transmembrane region" description="Helical" evidence="8">
    <location>
        <begin position="134"/>
        <end position="153"/>
    </location>
</feature>
<dbReference type="GO" id="GO:0005886">
    <property type="term" value="C:plasma membrane"/>
    <property type="evidence" value="ECO:0007669"/>
    <property type="project" value="UniProtKB-SubCell"/>
</dbReference>
<feature type="signal peptide" evidence="9">
    <location>
        <begin position="1"/>
        <end position="26"/>
    </location>
</feature>
<protein>
    <submittedName>
        <fullName evidence="10">Exosortase H, IPTLxxWG-CTERM-specific</fullName>
    </submittedName>
</protein>
<dbReference type="eggNOG" id="ENOG50304J5">
    <property type="taxonomic scope" value="Bacteria"/>
</dbReference>
<dbReference type="NCBIfam" id="TIGR04178">
    <property type="entry name" value="exo_archaeo"/>
    <property type="match status" value="1"/>
</dbReference>
<dbReference type="STRING" id="314285.KT71_15154"/>
<dbReference type="InterPro" id="IPR026392">
    <property type="entry name" value="Exo/Archaeosortase_dom"/>
</dbReference>
<dbReference type="NCBIfam" id="TIGR04177">
    <property type="entry name" value="exosort_XrtH"/>
    <property type="match status" value="1"/>
</dbReference>
<evidence type="ECO:0000256" key="7">
    <source>
        <dbReference type="ARBA" id="ARBA00023136"/>
    </source>
</evidence>